<evidence type="ECO:0000313" key="1">
    <source>
        <dbReference type="EMBL" id="RAJ88015.1"/>
    </source>
</evidence>
<organism evidence="1 2">
    <name type="scientific">Chitinophaga dinghuensis</name>
    <dbReference type="NCBI Taxonomy" id="1539050"/>
    <lineage>
        <taxon>Bacteria</taxon>
        <taxon>Pseudomonadati</taxon>
        <taxon>Bacteroidota</taxon>
        <taxon>Chitinophagia</taxon>
        <taxon>Chitinophagales</taxon>
        <taxon>Chitinophagaceae</taxon>
        <taxon>Chitinophaga</taxon>
    </lineage>
</organism>
<dbReference type="Proteomes" id="UP000249819">
    <property type="component" value="Unassembled WGS sequence"/>
</dbReference>
<reference evidence="1 2" key="1">
    <citation type="submission" date="2018-06" db="EMBL/GenBank/DDBJ databases">
        <title>Genomic Encyclopedia of Archaeal and Bacterial Type Strains, Phase II (KMG-II): from individual species to whole genera.</title>
        <authorList>
            <person name="Goeker M."/>
        </authorList>
    </citation>
    <scope>NUCLEOTIDE SEQUENCE [LARGE SCALE GENOMIC DNA]</scope>
    <source>
        <strain evidence="1 2">DSM 29821</strain>
    </source>
</reference>
<dbReference type="RefSeq" id="WP_111590672.1">
    <property type="nucleotide sequence ID" value="NZ_QLMA01000001.1"/>
</dbReference>
<accession>A0A327WBX2</accession>
<dbReference type="EMBL" id="QLMA01000001">
    <property type="protein sequence ID" value="RAJ88015.1"/>
    <property type="molecule type" value="Genomic_DNA"/>
</dbReference>
<sequence>MKLSYNAFIQEIRHLGQFQDLEDDRLQYLEDYLTYFYREMPEYWYNDIANIDLPKAVSVVASLDRMGYFRLTDPGKVNLLKLFYIMGFNENCFNAEIIWEEQQLDKRWYVVDGENLIEGGFDDQMKDMRPSFERLGVQINYRIEWVGDSPGEGVAYYYVNDHVYSSDFRKETAPGYSHWDLYGLKFILIINRELELQEVTERLYPYCSGNSLAVLILTPEQQAYIQSVTTNPRETPLVIEEWCQLFNVPFRGYDPQLYF</sequence>
<evidence type="ECO:0000313" key="2">
    <source>
        <dbReference type="Proteomes" id="UP000249819"/>
    </source>
</evidence>
<keyword evidence="2" id="KW-1185">Reference proteome</keyword>
<protein>
    <submittedName>
        <fullName evidence="1">Uncharacterized protein</fullName>
    </submittedName>
</protein>
<dbReference type="AlphaFoldDB" id="A0A327WBX2"/>
<gene>
    <name evidence="1" type="ORF">CLV59_101780</name>
</gene>
<comment type="caution">
    <text evidence="1">The sequence shown here is derived from an EMBL/GenBank/DDBJ whole genome shotgun (WGS) entry which is preliminary data.</text>
</comment>
<dbReference type="OrthoDB" id="2991685at2"/>
<proteinExistence type="predicted"/>
<name>A0A327WBX2_9BACT</name>